<dbReference type="KEGG" id="sgd:ELQ87_01525"/>
<keyword evidence="4" id="KW-1185">Reference proteome</keyword>
<gene>
    <name evidence="2" type="ORF">DDJ31_37835</name>
    <name evidence="1" type="ORF">ELQ87_01525</name>
</gene>
<dbReference type="EMBL" id="CP029078">
    <property type="protein sequence ID" value="QCN90027.1"/>
    <property type="molecule type" value="Genomic_DNA"/>
</dbReference>
<evidence type="ECO:0000313" key="3">
    <source>
        <dbReference type="Proteomes" id="UP000271291"/>
    </source>
</evidence>
<reference evidence="1 3" key="2">
    <citation type="submission" date="2018-12" db="EMBL/GenBank/DDBJ databases">
        <title>Streptomyces griseoviridis F1-27 complete genome.</title>
        <authorList>
            <person name="Mariita R.M."/>
            <person name="Sello J.K."/>
        </authorList>
    </citation>
    <scope>NUCLEOTIDE SEQUENCE [LARGE SCALE GENOMIC DNA]</scope>
    <source>
        <strain evidence="1 3">F1-27</strain>
    </source>
</reference>
<sequence>MNEPELPENSPVDIYLDLLRARMDSEDYRLLIEAVEPALRAIEEHRLPEMEFAIDDRPESLPPKIRDEAVLVIAAAVTGRLDNEVVEISLGDESPVRLVTDADTATDPERLGEIATYLRERRQQDEVLRGIAEASDLPTDL</sequence>
<protein>
    <submittedName>
        <fullName evidence="1">Uncharacterized protein</fullName>
    </submittedName>
</protein>
<proteinExistence type="predicted"/>
<dbReference type="OrthoDB" id="4266096at2"/>
<dbReference type="AlphaFoldDB" id="A0A3S9Z5T3"/>
<dbReference type="Proteomes" id="UP000271291">
    <property type="component" value="Chromosome"/>
</dbReference>
<dbReference type="RefSeq" id="WP_127176031.1">
    <property type="nucleotide sequence ID" value="NZ_CP029078.1"/>
</dbReference>
<evidence type="ECO:0000313" key="1">
    <source>
        <dbReference type="EMBL" id="AZS83116.1"/>
    </source>
</evidence>
<dbReference type="Proteomes" id="UP000501753">
    <property type="component" value="Chromosome"/>
</dbReference>
<evidence type="ECO:0000313" key="2">
    <source>
        <dbReference type="EMBL" id="QCN90027.1"/>
    </source>
</evidence>
<dbReference type="EMBL" id="CP034687">
    <property type="protein sequence ID" value="AZS83116.1"/>
    <property type="molecule type" value="Genomic_DNA"/>
</dbReference>
<evidence type="ECO:0000313" key="4">
    <source>
        <dbReference type="Proteomes" id="UP000501753"/>
    </source>
</evidence>
<reference evidence="2 4" key="1">
    <citation type="submission" date="2018-04" db="EMBL/GenBank/DDBJ databases">
        <title>Complete genome sequences of Streptomyces griseoviridis K61 and characterization of antagonistic properties of biological control agents.</title>
        <authorList>
            <person name="Mariita R.M."/>
            <person name="Sello J.K."/>
        </authorList>
    </citation>
    <scope>NUCLEOTIDE SEQUENCE [LARGE SCALE GENOMIC DNA]</scope>
    <source>
        <strain evidence="2 4">K61</strain>
    </source>
</reference>
<accession>A0A3S9Z5T3</accession>
<name>A0A3S9Z5T3_STRGD</name>
<organism evidence="1 3">
    <name type="scientific">Streptomyces griseoviridis</name>
    <dbReference type="NCBI Taxonomy" id="45398"/>
    <lineage>
        <taxon>Bacteria</taxon>
        <taxon>Bacillati</taxon>
        <taxon>Actinomycetota</taxon>
        <taxon>Actinomycetes</taxon>
        <taxon>Kitasatosporales</taxon>
        <taxon>Streptomycetaceae</taxon>
        <taxon>Streptomyces</taxon>
    </lineage>
</organism>